<feature type="domain" description="NADP-dependent oxidoreductase" evidence="1">
    <location>
        <begin position="29"/>
        <end position="124"/>
    </location>
</feature>
<dbReference type="PROSITE" id="PS00798">
    <property type="entry name" value="ALDOKETO_REDUCTASE_1"/>
    <property type="match status" value="1"/>
</dbReference>
<dbReference type="InterPro" id="IPR020471">
    <property type="entry name" value="AKR"/>
</dbReference>
<accession>A0A3P7BRS3</accession>
<dbReference type="PRINTS" id="PR00069">
    <property type="entry name" value="ALDKETRDTASE"/>
</dbReference>
<dbReference type="InterPro" id="IPR036812">
    <property type="entry name" value="NAD(P)_OxRdtase_dom_sf"/>
</dbReference>
<dbReference type="InterPro" id="IPR018170">
    <property type="entry name" value="Aldo/ket_reductase_CS"/>
</dbReference>
<sequence>MLPCGTAMSSSAPYLTFNNGLKVPVVGLGTFRTKASEIDAALSAALDVGYRHIDCAALYQNEEEIGKVLTQKFNSGALTREEVFITTKLWNTAHRLEDVRPACEQSLKGLGLSYVDLYLMHWPIAFGVSLPTLAKIFELPDLTLVLFILYMF</sequence>
<proteinExistence type="predicted"/>
<dbReference type="SUPFAM" id="SSF51430">
    <property type="entry name" value="NAD(P)-linked oxidoreductase"/>
    <property type="match status" value="1"/>
</dbReference>
<dbReference type="OrthoDB" id="416253at2759"/>
<dbReference type="EMBL" id="UYSU01004107">
    <property type="protein sequence ID" value="VDL87960.1"/>
    <property type="molecule type" value="Genomic_DNA"/>
</dbReference>
<dbReference type="AlphaFoldDB" id="A0A3P7BRS3"/>
<evidence type="ECO:0000259" key="1">
    <source>
        <dbReference type="Pfam" id="PF00248"/>
    </source>
</evidence>
<dbReference type="InterPro" id="IPR023210">
    <property type="entry name" value="NADP_OxRdtase_dom"/>
</dbReference>
<dbReference type="GO" id="GO:0016491">
    <property type="term" value="F:oxidoreductase activity"/>
    <property type="evidence" value="ECO:0007669"/>
    <property type="project" value="InterPro"/>
</dbReference>
<evidence type="ECO:0000313" key="2">
    <source>
        <dbReference type="EMBL" id="VDL87960.1"/>
    </source>
</evidence>
<keyword evidence="3" id="KW-1185">Reference proteome</keyword>
<protein>
    <recommendedName>
        <fullName evidence="1">NADP-dependent oxidoreductase domain-containing protein</fullName>
    </recommendedName>
</protein>
<organism evidence="2 3">
    <name type="scientific">Schistocephalus solidus</name>
    <name type="common">Tapeworm</name>
    <dbReference type="NCBI Taxonomy" id="70667"/>
    <lineage>
        <taxon>Eukaryota</taxon>
        <taxon>Metazoa</taxon>
        <taxon>Spiralia</taxon>
        <taxon>Lophotrochozoa</taxon>
        <taxon>Platyhelminthes</taxon>
        <taxon>Cestoda</taxon>
        <taxon>Eucestoda</taxon>
        <taxon>Diphyllobothriidea</taxon>
        <taxon>Diphyllobothriidae</taxon>
        <taxon>Schistocephalus</taxon>
    </lineage>
</organism>
<dbReference type="Pfam" id="PF00248">
    <property type="entry name" value="Aldo_ket_red"/>
    <property type="match status" value="1"/>
</dbReference>
<evidence type="ECO:0000313" key="3">
    <source>
        <dbReference type="Proteomes" id="UP000275846"/>
    </source>
</evidence>
<dbReference type="Proteomes" id="UP000275846">
    <property type="component" value="Unassembled WGS sequence"/>
</dbReference>
<name>A0A3P7BRS3_SCHSO</name>
<dbReference type="STRING" id="70667.A0A3P7BRS3"/>
<reference evidence="2 3" key="1">
    <citation type="submission" date="2018-11" db="EMBL/GenBank/DDBJ databases">
        <authorList>
            <consortium name="Pathogen Informatics"/>
        </authorList>
    </citation>
    <scope>NUCLEOTIDE SEQUENCE [LARGE SCALE GENOMIC DNA]</scope>
    <source>
        <strain evidence="2 3">NST_G2</strain>
    </source>
</reference>
<gene>
    <name evidence="2" type="ORF">SSLN_LOCUS1575</name>
</gene>
<dbReference type="PANTHER" id="PTHR11732">
    <property type="entry name" value="ALDO/KETO REDUCTASE"/>
    <property type="match status" value="1"/>
</dbReference>
<dbReference type="Gene3D" id="3.20.20.100">
    <property type="entry name" value="NADP-dependent oxidoreductase domain"/>
    <property type="match status" value="1"/>
</dbReference>